<gene>
    <name evidence="5" type="ORF">ZEAMMB73_Zm00001d035044</name>
</gene>
<keyword evidence="1" id="KW-0677">Repeat</keyword>
<dbReference type="GO" id="GO:0003723">
    <property type="term" value="F:RNA binding"/>
    <property type="evidence" value="ECO:0007669"/>
    <property type="project" value="UniProtKB-UniRule"/>
</dbReference>
<sequence>MDGDNDTPAPAPAPDSQAVSDEKPLEAAAEAPQQEGDAATAVQEISRKIEVPNSKVGVVIGKAGETIRNLQISSGAKIQITKDIEADSNALTRPVELVGTPGSVDKAEQLIKSVIAEAEAGGSPALIARGFGSGQPGSEQFEMTVPDNKVGLIIGKGGETIKGMQTKSGARIQLIPQHPPEGVTLTERIVRVTGNKKQIEAAKDLIKQAMNQTFSKHTNQSGGYGPQGYRPQGHGAASQLGPRSQNHGYGYPPRGMPPPQNYNAPYGGYPPQGPSRGGMGWDQRPGPPTHPSYQGGGSDYYKQGSQPYDSQPPSYPPGPGNYNSYGQSQGPNYGQPQYPQHAPQQNYSHGYGDPRYNAPPPNQQYYGQPPMAPQQGYPQQPDPYARPPYSGPGQWTPSLLLMGKHMVQQRDLMGMVNRVTHSRVARYQLHMVRVHQQLQDILSKARSKVAMHSTRRPNQHMVIKQLKPMRTMGTRELQQIPTTEVRTHSSQGMVLLVRQLVRLVMHPLRQRPASLCMARLDIPSHLQILQVMISLQHQRPCKSTTACCSKRGLATACCCCCCWIWC</sequence>
<accession>A0A1D6LDX4</accession>
<feature type="compositionally biased region" description="Pro residues" evidence="3">
    <location>
        <begin position="380"/>
        <end position="390"/>
    </location>
</feature>
<name>A0A1D6LDX4_MAIZE</name>
<proteinExistence type="predicted"/>
<keyword evidence="2" id="KW-0694">RNA-binding</keyword>
<dbReference type="AlphaFoldDB" id="A0A1D6LDX4"/>
<feature type="region of interest" description="Disordered" evidence="3">
    <location>
        <begin position="1"/>
        <end position="41"/>
    </location>
</feature>
<dbReference type="InterPro" id="IPR004088">
    <property type="entry name" value="KH_dom_type_1"/>
</dbReference>
<feature type="compositionally biased region" description="Low complexity" evidence="3">
    <location>
        <begin position="320"/>
        <end position="340"/>
    </location>
</feature>
<evidence type="ECO:0000259" key="4">
    <source>
        <dbReference type="SMART" id="SM00322"/>
    </source>
</evidence>
<dbReference type="SUPFAM" id="SSF54791">
    <property type="entry name" value="Eukaryotic type KH-domain (KH-domain type I)"/>
    <property type="match status" value="2"/>
</dbReference>
<dbReference type="PROSITE" id="PS50084">
    <property type="entry name" value="KH_TYPE_1"/>
    <property type="match status" value="2"/>
</dbReference>
<organism evidence="5">
    <name type="scientific">Zea mays</name>
    <name type="common">Maize</name>
    <dbReference type="NCBI Taxonomy" id="4577"/>
    <lineage>
        <taxon>Eukaryota</taxon>
        <taxon>Viridiplantae</taxon>
        <taxon>Streptophyta</taxon>
        <taxon>Embryophyta</taxon>
        <taxon>Tracheophyta</taxon>
        <taxon>Spermatophyta</taxon>
        <taxon>Magnoliopsida</taxon>
        <taxon>Liliopsida</taxon>
        <taxon>Poales</taxon>
        <taxon>Poaceae</taxon>
        <taxon>PACMAD clade</taxon>
        <taxon>Panicoideae</taxon>
        <taxon>Andropogonodae</taxon>
        <taxon>Andropogoneae</taxon>
        <taxon>Tripsacinae</taxon>
        <taxon>Zea</taxon>
    </lineage>
</organism>
<evidence type="ECO:0000256" key="3">
    <source>
        <dbReference type="SAM" id="MobiDB-lite"/>
    </source>
</evidence>
<dbReference type="SMART" id="SM00322">
    <property type="entry name" value="KH"/>
    <property type="match status" value="2"/>
</dbReference>
<dbReference type="InterPro" id="IPR004087">
    <property type="entry name" value="KH_dom"/>
</dbReference>
<feature type="region of interest" description="Disordered" evidence="3">
    <location>
        <begin position="216"/>
        <end position="392"/>
    </location>
</feature>
<feature type="compositionally biased region" description="Low complexity" evidence="3">
    <location>
        <begin position="363"/>
        <end position="379"/>
    </location>
</feature>
<dbReference type="EMBL" id="CM000782">
    <property type="protein sequence ID" value="AQK78189.1"/>
    <property type="molecule type" value="Genomic_DNA"/>
</dbReference>
<dbReference type="InterPro" id="IPR036612">
    <property type="entry name" value="KH_dom_type_1_sf"/>
</dbReference>
<dbReference type="Pfam" id="PF00013">
    <property type="entry name" value="KH_1"/>
    <property type="match status" value="2"/>
</dbReference>
<dbReference type="Gene3D" id="3.30.1370.10">
    <property type="entry name" value="K Homology domain, type 1"/>
    <property type="match status" value="2"/>
</dbReference>
<feature type="compositionally biased region" description="Low complexity" evidence="3">
    <location>
        <begin position="303"/>
        <end position="312"/>
    </location>
</feature>
<dbReference type="CDD" id="cd00105">
    <property type="entry name" value="KH-I"/>
    <property type="match status" value="2"/>
</dbReference>
<protein>
    <submittedName>
        <fullName evidence="5">KH domain-containing protein</fullName>
    </submittedName>
</protein>
<dbReference type="ExpressionAtlas" id="A0A1D6LDX4">
    <property type="expression patterns" value="baseline and differential"/>
</dbReference>
<dbReference type="PANTHER" id="PTHR10288">
    <property type="entry name" value="KH DOMAIN CONTAINING RNA BINDING PROTEIN"/>
    <property type="match status" value="1"/>
</dbReference>
<evidence type="ECO:0000256" key="1">
    <source>
        <dbReference type="ARBA" id="ARBA00022737"/>
    </source>
</evidence>
<feature type="domain" description="K Homology" evidence="4">
    <location>
        <begin position="137"/>
        <end position="211"/>
    </location>
</feature>
<reference evidence="5" key="1">
    <citation type="submission" date="2015-12" db="EMBL/GenBank/DDBJ databases">
        <title>Update maize B73 reference genome by single molecule sequencing technologies.</title>
        <authorList>
            <consortium name="Maize Genome Sequencing Project"/>
            <person name="Ware D."/>
        </authorList>
    </citation>
    <scope>NUCLEOTIDE SEQUENCE</scope>
    <source>
        <tissue evidence="5">Seedling</tissue>
    </source>
</reference>
<evidence type="ECO:0000313" key="5">
    <source>
        <dbReference type="EMBL" id="AQK78189.1"/>
    </source>
</evidence>
<evidence type="ECO:0000256" key="2">
    <source>
        <dbReference type="PROSITE-ProRule" id="PRU00117"/>
    </source>
</evidence>
<feature type="domain" description="K Homology" evidence="4">
    <location>
        <begin position="43"/>
        <end position="116"/>
    </location>
</feature>
<feature type="compositionally biased region" description="Low complexity" evidence="3">
    <location>
        <begin position="26"/>
        <end position="39"/>
    </location>
</feature>